<evidence type="ECO:0000256" key="5">
    <source>
        <dbReference type="ARBA" id="ARBA00023136"/>
    </source>
</evidence>
<dbReference type="EMBL" id="RKLT01000001">
    <property type="protein sequence ID" value="MBX0294028.1"/>
    <property type="molecule type" value="Genomic_DNA"/>
</dbReference>
<feature type="transmembrane region" description="Helical" evidence="7">
    <location>
        <begin position="376"/>
        <end position="401"/>
    </location>
</feature>
<evidence type="ECO:0000256" key="7">
    <source>
        <dbReference type="SAM" id="Phobius"/>
    </source>
</evidence>
<keyword evidence="5 7" id="KW-0472">Membrane</keyword>
<evidence type="ECO:0000256" key="6">
    <source>
        <dbReference type="SAM" id="MobiDB-lite"/>
    </source>
</evidence>
<evidence type="ECO:0000256" key="2">
    <source>
        <dbReference type="ARBA" id="ARBA00022475"/>
    </source>
</evidence>
<feature type="transmembrane region" description="Helical" evidence="7">
    <location>
        <begin position="158"/>
        <end position="185"/>
    </location>
</feature>
<dbReference type="Pfam" id="PF07690">
    <property type="entry name" value="MFS_1"/>
    <property type="match status" value="2"/>
</dbReference>
<comment type="caution">
    <text evidence="8">The sequence shown here is derived from an EMBL/GenBank/DDBJ whole genome shotgun (WGS) entry which is preliminary data.</text>
</comment>
<evidence type="ECO:0000313" key="8">
    <source>
        <dbReference type="EMBL" id="MBX0294028.1"/>
    </source>
</evidence>
<feature type="compositionally biased region" description="Basic and acidic residues" evidence="6">
    <location>
        <begin position="221"/>
        <end position="233"/>
    </location>
</feature>
<feature type="transmembrane region" description="Helical" evidence="7">
    <location>
        <begin position="342"/>
        <end position="364"/>
    </location>
</feature>
<keyword evidence="4 7" id="KW-1133">Transmembrane helix</keyword>
<dbReference type="AlphaFoldDB" id="A0AAW4P8W1"/>
<protein>
    <submittedName>
        <fullName evidence="8">MFS transporter</fullName>
    </submittedName>
</protein>
<keyword evidence="2" id="KW-1003">Cell membrane</keyword>
<evidence type="ECO:0000256" key="4">
    <source>
        <dbReference type="ARBA" id="ARBA00022989"/>
    </source>
</evidence>
<feature type="transmembrane region" description="Helical" evidence="7">
    <location>
        <begin position="407"/>
        <end position="424"/>
    </location>
</feature>
<sequence length="450" mass="46733">MRELLSNRTFLRLLVGRLVTNAGDSIYYVAALWLVHDLTQSTFYTGVASFLVMVPGLLSFAVGPLVDDVEVRWALVVTQAVQGLLVLTIPAAAWFDALTVELVLVVIPLASLVNLMTYPAQSAALPRAVGRENLSSANAVFNTAHEGVNMAFNAVGGVLVGLAAIGAVGAFLVDAATFGVAILLFAGLALPERRGDPDGDGADADDANPGGEVTAAPDGGDTERAGADSESLRERTRRYVGDFRDGVDYLRGTAFVPVLLPQIFISFATGMMLAILPAFAELRGSAGLYGVLLSALAAGALVGSVLSARLDRVPYGYFMLGGTALTGLAWIGAGLATWTPVIVAFFALAIVYSGGNSVLFDTLVQTVVPEQKLGRVTSAMSTLGQVATPFGSLLGGAAAAVVGPVPIVLFVGGANFVGTLYFLISGSLRSLPSVANVEYGDERIEEFRSP</sequence>
<accession>A0AAW4P8W1</accession>
<feature type="transmembrane region" description="Helical" evidence="7">
    <location>
        <begin position="315"/>
        <end position="336"/>
    </location>
</feature>
<proteinExistence type="predicted"/>
<dbReference type="SUPFAM" id="SSF103473">
    <property type="entry name" value="MFS general substrate transporter"/>
    <property type="match status" value="1"/>
</dbReference>
<dbReference type="Gene3D" id="1.20.1250.20">
    <property type="entry name" value="MFS general substrate transporter like domains"/>
    <property type="match status" value="1"/>
</dbReference>
<dbReference type="GO" id="GO:0022857">
    <property type="term" value="F:transmembrane transporter activity"/>
    <property type="evidence" value="ECO:0007669"/>
    <property type="project" value="InterPro"/>
</dbReference>
<evidence type="ECO:0000256" key="3">
    <source>
        <dbReference type="ARBA" id="ARBA00022692"/>
    </source>
</evidence>
<comment type="subcellular location">
    <subcellularLocation>
        <location evidence="1">Cell membrane</location>
        <topology evidence="1">Multi-pass membrane protein</topology>
    </subcellularLocation>
</comment>
<feature type="transmembrane region" description="Helical" evidence="7">
    <location>
        <begin position="14"/>
        <end position="35"/>
    </location>
</feature>
<reference evidence="8 9" key="1">
    <citation type="submission" date="2021-06" db="EMBL/GenBank/DDBJ databases">
        <title>Halomicroarcula sp. a new haloarchaeum isolated from saline soil.</title>
        <authorList>
            <person name="Duran-Viseras A."/>
            <person name="Sanchez-Porro C."/>
            <person name="Ventosa A."/>
        </authorList>
    </citation>
    <scope>NUCLEOTIDE SEQUENCE [LARGE SCALE GENOMIC DNA]</scope>
    <source>
        <strain evidence="8 9">F27</strain>
    </source>
</reference>
<dbReference type="PANTHER" id="PTHR23513">
    <property type="entry name" value="INTEGRAL MEMBRANE EFFLUX PROTEIN-RELATED"/>
    <property type="match status" value="1"/>
</dbReference>
<dbReference type="PANTHER" id="PTHR23513:SF6">
    <property type="entry name" value="MAJOR FACILITATOR SUPERFAMILY ASSOCIATED DOMAIN-CONTAINING PROTEIN"/>
    <property type="match status" value="1"/>
</dbReference>
<keyword evidence="9" id="KW-1185">Reference proteome</keyword>
<dbReference type="Proteomes" id="UP001430455">
    <property type="component" value="Unassembled WGS sequence"/>
</dbReference>
<dbReference type="InterPro" id="IPR011701">
    <property type="entry name" value="MFS"/>
</dbReference>
<feature type="region of interest" description="Disordered" evidence="6">
    <location>
        <begin position="196"/>
        <end position="233"/>
    </location>
</feature>
<dbReference type="InterPro" id="IPR036259">
    <property type="entry name" value="MFS_trans_sf"/>
</dbReference>
<dbReference type="RefSeq" id="WP_220578708.1">
    <property type="nucleotide sequence ID" value="NZ_RKLT01000001.1"/>
</dbReference>
<evidence type="ECO:0000256" key="1">
    <source>
        <dbReference type="ARBA" id="ARBA00004651"/>
    </source>
</evidence>
<evidence type="ECO:0000313" key="9">
    <source>
        <dbReference type="Proteomes" id="UP001430455"/>
    </source>
</evidence>
<feature type="transmembrane region" description="Helical" evidence="7">
    <location>
        <begin position="73"/>
        <end position="95"/>
    </location>
</feature>
<feature type="transmembrane region" description="Helical" evidence="7">
    <location>
        <begin position="42"/>
        <end position="61"/>
    </location>
</feature>
<feature type="transmembrane region" description="Helical" evidence="7">
    <location>
        <begin position="254"/>
        <end position="280"/>
    </location>
</feature>
<keyword evidence="3 7" id="KW-0812">Transmembrane</keyword>
<feature type="transmembrane region" description="Helical" evidence="7">
    <location>
        <begin position="286"/>
        <end position="308"/>
    </location>
</feature>
<dbReference type="CDD" id="cd06173">
    <property type="entry name" value="MFS_MefA_like"/>
    <property type="match status" value="1"/>
</dbReference>
<dbReference type="GO" id="GO:0005886">
    <property type="term" value="C:plasma membrane"/>
    <property type="evidence" value="ECO:0007669"/>
    <property type="project" value="UniProtKB-SubCell"/>
</dbReference>
<name>A0AAW4P8W1_9EURY</name>
<gene>
    <name evidence="8" type="ORF">EGH23_03925</name>
</gene>
<organism evidence="8 9">
    <name type="scientific">Haloarcula nitratireducens</name>
    <dbReference type="NCBI Taxonomy" id="2487749"/>
    <lineage>
        <taxon>Archaea</taxon>
        <taxon>Methanobacteriati</taxon>
        <taxon>Methanobacteriota</taxon>
        <taxon>Stenosarchaea group</taxon>
        <taxon>Halobacteria</taxon>
        <taxon>Halobacteriales</taxon>
        <taxon>Haloarculaceae</taxon>
        <taxon>Haloarcula</taxon>
    </lineage>
</organism>